<protein>
    <recommendedName>
        <fullName evidence="2">DUF2961 domain-containing protein</fullName>
    </recommendedName>
</protein>
<comment type="caution">
    <text evidence="1">The sequence shown here is derived from an EMBL/GenBank/DDBJ whole genome shotgun (WGS) entry which is preliminary data.</text>
</comment>
<dbReference type="InterPro" id="IPR021345">
    <property type="entry name" value="DUF2961"/>
</dbReference>
<accession>X1SIS0</accession>
<reference evidence="1" key="1">
    <citation type="journal article" date="2014" name="Front. Microbiol.">
        <title>High frequency of phylogenetically diverse reductive dehalogenase-homologous genes in deep subseafloor sedimentary metagenomes.</title>
        <authorList>
            <person name="Kawai M."/>
            <person name="Futagami T."/>
            <person name="Toyoda A."/>
            <person name="Takaki Y."/>
            <person name="Nishi S."/>
            <person name="Hori S."/>
            <person name="Arai W."/>
            <person name="Tsubouchi T."/>
            <person name="Morono Y."/>
            <person name="Uchiyama I."/>
            <person name="Ito T."/>
            <person name="Fujiyama A."/>
            <person name="Inagaki F."/>
            <person name="Takami H."/>
        </authorList>
    </citation>
    <scope>NUCLEOTIDE SEQUENCE</scope>
    <source>
        <strain evidence="1">Expedition CK06-06</strain>
    </source>
</reference>
<evidence type="ECO:0008006" key="2">
    <source>
        <dbReference type="Google" id="ProtNLM"/>
    </source>
</evidence>
<organism evidence="1">
    <name type="scientific">marine sediment metagenome</name>
    <dbReference type="NCBI Taxonomy" id="412755"/>
    <lineage>
        <taxon>unclassified sequences</taxon>
        <taxon>metagenomes</taxon>
        <taxon>ecological metagenomes</taxon>
    </lineage>
</organism>
<dbReference type="Gene3D" id="2.60.120.1390">
    <property type="match status" value="1"/>
</dbReference>
<name>X1SIS0_9ZZZZ</name>
<dbReference type="AlphaFoldDB" id="X1SIS0"/>
<dbReference type="Pfam" id="PF11175">
    <property type="entry name" value="DUF2961"/>
    <property type="match status" value="1"/>
</dbReference>
<feature type="non-terminal residue" evidence="1">
    <location>
        <position position="1"/>
    </location>
</feature>
<dbReference type="EMBL" id="BARW01009035">
    <property type="protein sequence ID" value="GAI75310.1"/>
    <property type="molecule type" value="Genomic_DNA"/>
</dbReference>
<gene>
    <name evidence="1" type="ORF">S12H4_18318</name>
</gene>
<sequence>EKVERLKVNAEANSTTQIKTVNGNRAITHFKIRYDEYQYATVEDKEEMLKNIWIKITWDNDSKPSVMAPIGMFFGTYPDVYPYRAYPIGAIPGYLYSNWYMPFSEKATLEIVNKGNKTHEIIWEIVHIPLVQSAEELLRFHAKWHNGLFKEKVQSDGREIDWPLLVTMGKGRFCGVTLHIRNEWEDPGEEAETWWYGAWHKKTIDWWWGEGDEKFYVDGEKFPSTFGTGSEDFIGYAWSAEPPFSLFDSPFATQPYN</sequence>
<proteinExistence type="predicted"/>
<evidence type="ECO:0000313" key="1">
    <source>
        <dbReference type="EMBL" id="GAI75310.1"/>
    </source>
</evidence>